<comment type="caution">
    <text evidence="2">The sequence shown here is derived from an EMBL/GenBank/DDBJ whole genome shotgun (WGS) entry which is preliminary data.</text>
</comment>
<dbReference type="EMBL" id="JACJVP010000047">
    <property type="protein sequence ID" value="MBB6674477.1"/>
    <property type="molecule type" value="Genomic_DNA"/>
</dbReference>
<dbReference type="RefSeq" id="WP_185672334.1">
    <property type="nucleotide sequence ID" value="NZ_JACJVP010000047.1"/>
</dbReference>
<keyword evidence="3" id="KW-1185">Reference proteome</keyword>
<proteinExistence type="predicted"/>
<name>A0A7X0RVJ9_9BACL</name>
<accession>A0A7X0RVJ9</accession>
<gene>
    <name evidence="2" type="ORF">H7C19_27720</name>
</gene>
<evidence type="ECO:0000313" key="3">
    <source>
        <dbReference type="Proteomes" id="UP000547209"/>
    </source>
</evidence>
<organism evidence="2 3">
    <name type="scientific">Cohnella nanjingensis</name>
    <dbReference type="NCBI Taxonomy" id="1387779"/>
    <lineage>
        <taxon>Bacteria</taxon>
        <taxon>Bacillati</taxon>
        <taxon>Bacillota</taxon>
        <taxon>Bacilli</taxon>
        <taxon>Bacillales</taxon>
        <taxon>Paenibacillaceae</taxon>
        <taxon>Cohnella</taxon>
    </lineage>
</organism>
<protein>
    <submittedName>
        <fullName evidence="2">Uncharacterized protein</fullName>
    </submittedName>
</protein>
<dbReference type="AlphaFoldDB" id="A0A7X0RVJ9"/>
<evidence type="ECO:0000256" key="1">
    <source>
        <dbReference type="SAM" id="MobiDB-lite"/>
    </source>
</evidence>
<reference evidence="2 3" key="1">
    <citation type="submission" date="2020-08" db="EMBL/GenBank/DDBJ databases">
        <title>Cohnella phylogeny.</title>
        <authorList>
            <person name="Dunlap C."/>
        </authorList>
    </citation>
    <scope>NUCLEOTIDE SEQUENCE [LARGE SCALE GENOMIC DNA]</scope>
    <source>
        <strain evidence="2 3">DSM 28246</strain>
    </source>
</reference>
<dbReference type="Proteomes" id="UP000547209">
    <property type="component" value="Unassembled WGS sequence"/>
</dbReference>
<feature type="region of interest" description="Disordered" evidence="1">
    <location>
        <begin position="1"/>
        <end position="47"/>
    </location>
</feature>
<evidence type="ECO:0000313" key="2">
    <source>
        <dbReference type="EMBL" id="MBB6674477.1"/>
    </source>
</evidence>
<sequence length="47" mass="4836">MSGEQPSAGQIKASRAQSKADRSGQGKAAASRLQSETDRAAVPKHGQ</sequence>